<organism evidence="2 3">
    <name type="scientific">Dreissena polymorpha</name>
    <name type="common">Zebra mussel</name>
    <name type="synonym">Mytilus polymorpha</name>
    <dbReference type="NCBI Taxonomy" id="45954"/>
    <lineage>
        <taxon>Eukaryota</taxon>
        <taxon>Metazoa</taxon>
        <taxon>Spiralia</taxon>
        <taxon>Lophotrochozoa</taxon>
        <taxon>Mollusca</taxon>
        <taxon>Bivalvia</taxon>
        <taxon>Autobranchia</taxon>
        <taxon>Heteroconchia</taxon>
        <taxon>Euheterodonta</taxon>
        <taxon>Imparidentia</taxon>
        <taxon>Neoheterodontei</taxon>
        <taxon>Myida</taxon>
        <taxon>Dreissenoidea</taxon>
        <taxon>Dreissenidae</taxon>
        <taxon>Dreissena</taxon>
    </lineage>
</organism>
<sequence>MDTEPRNCSISFTETLKNQNVVSRRPSIEANSGLTSPPIFNASTPLFNQLTLPLMAIGFESTPSTPSSITDSIHEKNIEDAFPMDESVVLEKQDSPGSVEIESERNRDVDPAIDTTDVNKATSSETTDVNDIEKKRSEAIDHLCRLYGINTPNSKDI</sequence>
<evidence type="ECO:0000313" key="3">
    <source>
        <dbReference type="Proteomes" id="UP000828390"/>
    </source>
</evidence>
<accession>A0A9D4M2D0</accession>
<proteinExistence type="predicted"/>
<comment type="caution">
    <text evidence="2">The sequence shown here is derived from an EMBL/GenBank/DDBJ whole genome shotgun (WGS) entry which is preliminary data.</text>
</comment>
<protein>
    <submittedName>
        <fullName evidence="2">Uncharacterized protein</fullName>
    </submittedName>
</protein>
<keyword evidence="3" id="KW-1185">Reference proteome</keyword>
<dbReference type="Proteomes" id="UP000828390">
    <property type="component" value="Unassembled WGS sequence"/>
</dbReference>
<reference evidence="2" key="1">
    <citation type="journal article" date="2019" name="bioRxiv">
        <title>The Genome of the Zebra Mussel, Dreissena polymorpha: A Resource for Invasive Species Research.</title>
        <authorList>
            <person name="McCartney M.A."/>
            <person name="Auch B."/>
            <person name="Kono T."/>
            <person name="Mallez S."/>
            <person name="Zhang Y."/>
            <person name="Obille A."/>
            <person name="Becker A."/>
            <person name="Abrahante J.E."/>
            <person name="Garbe J."/>
            <person name="Badalamenti J.P."/>
            <person name="Herman A."/>
            <person name="Mangelson H."/>
            <person name="Liachko I."/>
            <person name="Sullivan S."/>
            <person name="Sone E.D."/>
            <person name="Koren S."/>
            <person name="Silverstein K.A.T."/>
            <person name="Beckman K.B."/>
            <person name="Gohl D.M."/>
        </authorList>
    </citation>
    <scope>NUCLEOTIDE SEQUENCE</scope>
    <source>
        <strain evidence="2">Duluth1</strain>
        <tissue evidence="2">Whole animal</tissue>
    </source>
</reference>
<reference evidence="2" key="2">
    <citation type="submission" date="2020-11" db="EMBL/GenBank/DDBJ databases">
        <authorList>
            <person name="McCartney M.A."/>
            <person name="Auch B."/>
            <person name="Kono T."/>
            <person name="Mallez S."/>
            <person name="Becker A."/>
            <person name="Gohl D.M."/>
            <person name="Silverstein K.A.T."/>
            <person name="Koren S."/>
            <person name="Bechman K.B."/>
            <person name="Herman A."/>
            <person name="Abrahante J.E."/>
            <person name="Garbe J."/>
        </authorList>
    </citation>
    <scope>NUCLEOTIDE SEQUENCE</scope>
    <source>
        <strain evidence="2">Duluth1</strain>
        <tissue evidence="2">Whole animal</tissue>
    </source>
</reference>
<dbReference type="AlphaFoldDB" id="A0A9D4M2D0"/>
<evidence type="ECO:0000256" key="1">
    <source>
        <dbReference type="SAM" id="MobiDB-lite"/>
    </source>
</evidence>
<name>A0A9D4M2D0_DREPO</name>
<feature type="compositionally biased region" description="Polar residues" evidence="1">
    <location>
        <begin position="116"/>
        <end position="129"/>
    </location>
</feature>
<evidence type="ECO:0000313" key="2">
    <source>
        <dbReference type="EMBL" id="KAH3869525.1"/>
    </source>
</evidence>
<feature type="region of interest" description="Disordered" evidence="1">
    <location>
        <begin position="91"/>
        <end position="130"/>
    </location>
</feature>
<gene>
    <name evidence="2" type="ORF">DPMN_032694</name>
</gene>
<dbReference type="EMBL" id="JAIWYP010000002">
    <property type="protein sequence ID" value="KAH3869525.1"/>
    <property type="molecule type" value="Genomic_DNA"/>
</dbReference>